<evidence type="ECO:0000313" key="1">
    <source>
        <dbReference type="Proteomes" id="UP000694843"/>
    </source>
</evidence>
<sequence length="176" mass="19467">MALISGCSDAIAQSLLTTDEQGYTAIHRAVIANDLAVLQQLLPYADREYINRESNDRSTALLLLCKRLMYPGFQAEKPCRQMQEEILVSLLAAGADPNLPQPDPVSLPLLCALEKRWWRGAELLLDAGADAKAMDVEHSQRPATYLARNNVDILIRLLKEGCANDEVCSWIADGIF</sequence>
<gene>
    <name evidence="2" type="primary">LOC108681821</name>
</gene>
<name>A0A8B7PK70_HYAAZ</name>
<dbReference type="GeneID" id="108681821"/>
<dbReference type="Proteomes" id="UP000694843">
    <property type="component" value="Unplaced"/>
</dbReference>
<dbReference type="AlphaFoldDB" id="A0A8B7PK70"/>
<feature type="non-terminal residue" evidence="2">
    <location>
        <position position="176"/>
    </location>
</feature>
<organism evidence="1 2">
    <name type="scientific">Hyalella azteca</name>
    <name type="common">Amphipod</name>
    <dbReference type="NCBI Taxonomy" id="294128"/>
    <lineage>
        <taxon>Eukaryota</taxon>
        <taxon>Metazoa</taxon>
        <taxon>Ecdysozoa</taxon>
        <taxon>Arthropoda</taxon>
        <taxon>Crustacea</taxon>
        <taxon>Multicrustacea</taxon>
        <taxon>Malacostraca</taxon>
        <taxon>Eumalacostraca</taxon>
        <taxon>Peracarida</taxon>
        <taxon>Amphipoda</taxon>
        <taxon>Senticaudata</taxon>
        <taxon>Talitrida</taxon>
        <taxon>Talitroidea</taxon>
        <taxon>Hyalellidae</taxon>
        <taxon>Hyalella</taxon>
    </lineage>
</organism>
<evidence type="ECO:0000313" key="2">
    <source>
        <dbReference type="RefSeq" id="XP_018026385.1"/>
    </source>
</evidence>
<reference evidence="2" key="1">
    <citation type="submission" date="2025-08" db="UniProtKB">
        <authorList>
            <consortium name="RefSeq"/>
        </authorList>
    </citation>
    <scope>IDENTIFICATION</scope>
</reference>
<dbReference type="InterPro" id="IPR036770">
    <property type="entry name" value="Ankyrin_rpt-contain_sf"/>
</dbReference>
<dbReference type="Gene3D" id="1.25.40.20">
    <property type="entry name" value="Ankyrin repeat-containing domain"/>
    <property type="match status" value="1"/>
</dbReference>
<dbReference type="RefSeq" id="XP_018026385.1">
    <property type="nucleotide sequence ID" value="XM_018170896.1"/>
</dbReference>
<protein>
    <submittedName>
        <fullName evidence="2">Uncharacterized protein LOC108681821</fullName>
    </submittedName>
</protein>
<dbReference type="SUPFAM" id="SSF48403">
    <property type="entry name" value="Ankyrin repeat"/>
    <property type="match status" value="1"/>
</dbReference>
<dbReference type="OrthoDB" id="6400391at2759"/>
<keyword evidence="1" id="KW-1185">Reference proteome</keyword>
<accession>A0A8B7PK70</accession>
<proteinExistence type="predicted"/>
<dbReference type="KEGG" id="hazt:108681821"/>